<evidence type="ECO:0008006" key="6">
    <source>
        <dbReference type="Google" id="ProtNLM"/>
    </source>
</evidence>
<evidence type="ECO:0000259" key="2">
    <source>
        <dbReference type="Pfam" id="PF25862"/>
    </source>
</evidence>
<evidence type="ECO:0000313" key="4">
    <source>
        <dbReference type="EMBL" id="GGL99845.1"/>
    </source>
</evidence>
<organism evidence="4 5">
    <name type="scientific">Nakamurella endophytica</name>
    <dbReference type="NCBI Taxonomy" id="1748367"/>
    <lineage>
        <taxon>Bacteria</taxon>
        <taxon>Bacillati</taxon>
        <taxon>Actinomycetota</taxon>
        <taxon>Actinomycetes</taxon>
        <taxon>Nakamurellales</taxon>
        <taxon>Nakamurellaceae</taxon>
        <taxon>Nakamurella</taxon>
    </lineage>
</organism>
<feature type="domain" description="Alkaline phosphatase-like protein PglZ C-terminal" evidence="3">
    <location>
        <begin position="828"/>
        <end position="926"/>
    </location>
</feature>
<dbReference type="InterPro" id="IPR047992">
    <property type="entry name" value="BREX_PglZ"/>
</dbReference>
<dbReference type="Pfam" id="PF25861">
    <property type="entry name" value="PglZ_2nd"/>
    <property type="match status" value="1"/>
</dbReference>
<name>A0A917SWN0_9ACTN</name>
<comment type="caution">
    <text evidence="4">The sequence shown here is derived from an EMBL/GenBank/DDBJ whole genome shotgun (WGS) entry which is preliminary data.</text>
</comment>
<feature type="domain" description="Alkaline phosphatase-like protein PglZ N-terminal" evidence="2">
    <location>
        <begin position="24"/>
        <end position="104"/>
    </location>
</feature>
<sequence length="928" mass="98874">MSPTTTTDNLAATVDRSTVIAQIRLMRRKRRRGVLAILATPVWSGTDVLEADGSTYRVWPCPSRLAVRDALRHRHETEPAPVILTDLEAAELGDGICDHLVDHRPLSPHPLSALLDLFSADRQETQLFTTTAGARSALSRLGAVQDIRPAPAGVLTRDHLFHTLVSTGFGLEEPEPSPVDVLLWSAVPDHVARFELWRRDAHPDLVAEVFGWLRPGLGRAASALTTAWSRSGPADLLPLGLVAGLTLEGAASVGQSRGESVLLGRLEERIGTELTEAATVAWAVAAADAGRRLLTGRPDDHLARDAALRRADALAVDLRAGELVRRSDVLPNALPFRLTALARAAAPALESWTPGSQIDTAALAPVEAVWDEVEQHVQVGPGDSPTQPAGARVGRALVRLLRRATVPLRPFLDIATLPVRYRDDESWIDTAVNDLFEGYDDPAMAQVVDHILGRIRLARAAQDRAAAQLIAGTAADPAVDATQNPMLVEHVLDRVVLPLTRPAADDASSVLLVVADGMSAAALHDVIADACGFGGWLEAEIAGDPGSRAALAALPTLTRLSRCSLLSGRLVAGEAADERRNFDRWLRSKALGRLSAGPTLFHKGDLEARSAGFALPEPVRAAIDDTAYRPVVACVLNTIDDALDRSDPIGTHWTTSTITHLDNLLTAAARVGRTVVLTSDHGHVVERRELGIDRSGEKTARWRSADGDGPTDREVLVQGGRVLTEAGTAILAVEEQLRYGTKKAGYHGGAALAEIVVPVAILAAGSIPPGLPLVESAGGTPEWWAGPLAPAQPLRESQAPSVRPVRSREPALFDTPATVAPERPARAAPADAVTALLRHRLFEANRARFAPTVSPERIAALLRGLIAAGGSQPRAQAAVALEVPERRLSGTLAVLGQVLNIDGVTVLSQDPTRVQLSVQRLYEQFGLR</sequence>
<dbReference type="Pfam" id="PF08665">
    <property type="entry name" value="PglZ"/>
    <property type="match status" value="1"/>
</dbReference>
<dbReference type="Proteomes" id="UP000655208">
    <property type="component" value="Unassembled WGS sequence"/>
</dbReference>
<gene>
    <name evidence="4" type="ORF">GCM10011594_19770</name>
</gene>
<accession>A0A917SWN0</accession>
<dbReference type="InterPro" id="IPR017850">
    <property type="entry name" value="Alkaline_phosphatase_core_sf"/>
</dbReference>
<evidence type="ECO:0000259" key="3">
    <source>
        <dbReference type="Pfam" id="PF25863"/>
    </source>
</evidence>
<dbReference type="InterPro" id="IPR058882">
    <property type="entry name" value="PglZ_C"/>
</dbReference>
<dbReference type="InterPro" id="IPR058881">
    <property type="entry name" value="PglZ_2nd"/>
</dbReference>
<dbReference type="NCBIfam" id="NF033446">
    <property type="entry name" value="BREX_PglZ_2"/>
    <property type="match status" value="1"/>
</dbReference>
<reference evidence="4" key="1">
    <citation type="journal article" date="2014" name="Int. J. Syst. Evol. Microbiol.">
        <title>Complete genome sequence of Corynebacterium casei LMG S-19264T (=DSM 44701T), isolated from a smear-ripened cheese.</title>
        <authorList>
            <consortium name="US DOE Joint Genome Institute (JGI-PGF)"/>
            <person name="Walter F."/>
            <person name="Albersmeier A."/>
            <person name="Kalinowski J."/>
            <person name="Ruckert C."/>
        </authorList>
    </citation>
    <scope>NUCLEOTIDE SEQUENCE</scope>
    <source>
        <strain evidence="4">CGMCC 4.7308</strain>
    </source>
</reference>
<proteinExistence type="predicted"/>
<keyword evidence="5" id="KW-1185">Reference proteome</keyword>
<reference evidence="4" key="2">
    <citation type="submission" date="2020-09" db="EMBL/GenBank/DDBJ databases">
        <authorList>
            <person name="Sun Q."/>
            <person name="Zhou Y."/>
        </authorList>
    </citation>
    <scope>NUCLEOTIDE SEQUENCE</scope>
    <source>
        <strain evidence="4">CGMCC 4.7308</strain>
    </source>
</reference>
<dbReference type="RefSeq" id="WP_188941324.1">
    <property type="nucleotide sequence ID" value="NZ_BMNA01000003.1"/>
</dbReference>
<dbReference type="EMBL" id="BMNA01000003">
    <property type="protein sequence ID" value="GGL99845.1"/>
    <property type="molecule type" value="Genomic_DNA"/>
</dbReference>
<dbReference type="AlphaFoldDB" id="A0A917SWN0"/>
<feature type="domain" description="Alkaline phosphatase-like protein PglZ second" evidence="1">
    <location>
        <begin position="181"/>
        <end position="329"/>
    </location>
</feature>
<evidence type="ECO:0000313" key="5">
    <source>
        <dbReference type="Proteomes" id="UP000655208"/>
    </source>
</evidence>
<dbReference type="SUPFAM" id="SSF53649">
    <property type="entry name" value="Alkaline phosphatase-like"/>
    <property type="match status" value="1"/>
</dbReference>
<dbReference type="Pfam" id="PF25862">
    <property type="entry name" value="PglZ_1st"/>
    <property type="match status" value="1"/>
</dbReference>
<protein>
    <recommendedName>
        <fullName evidence="6">PglZ domain-containing protein</fullName>
    </recommendedName>
</protein>
<dbReference type="Pfam" id="PF25863">
    <property type="entry name" value="PglZ_C"/>
    <property type="match status" value="1"/>
</dbReference>
<evidence type="ECO:0000259" key="1">
    <source>
        <dbReference type="Pfam" id="PF25861"/>
    </source>
</evidence>
<dbReference type="InterPro" id="IPR058880">
    <property type="entry name" value="PglZ_N"/>
</dbReference>